<feature type="domain" description="Stability determinant" evidence="1">
    <location>
        <begin position="17"/>
        <end position="48"/>
    </location>
</feature>
<dbReference type="Gene3D" id="6.20.450.20">
    <property type="match status" value="1"/>
</dbReference>
<dbReference type="Proteomes" id="UP000561417">
    <property type="component" value="Unassembled WGS sequence"/>
</dbReference>
<protein>
    <recommendedName>
        <fullName evidence="1">Stability determinant domain-containing protein</fullName>
    </recommendedName>
</protein>
<dbReference type="RefSeq" id="WP_183229133.1">
    <property type="nucleotide sequence ID" value="NZ_JACHIM010000006.1"/>
</dbReference>
<reference evidence="2 3" key="1">
    <citation type="submission" date="2020-08" db="EMBL/GenBank/DDBJ databases">
        <title>Genomic Encyclopedia of Type Strains, Phase IV (KMG-IV): sequencing the most valuable type-strain genomes for metagenomic binning, comparative biology and taxonomic classification.</title>
        <authorList>
            <person name="Goeker M."/>
        </authorList>
    </citation>
    <scope>NUCLEOTIDE SEQUENCE [LARGE SCALE GENOMIC DNA]</scope>
    <source>
        <strain evidence="2 3">DSM 28538</strain>
    </source>
</reference>
<gene>
    <name evidence="2" type="ORF">HNQ69_001306</name>
</gene>
<sequence>MKTALSSLVSEFETAEWELSYTDWLHNKVASNFANPRSVIPHDEVMAEMEAVIDKLVAEQKNL</sequence>
<evidence type="ECO:0000313" key="3">
    <source>
        <dbReference type="Proteomes" id="UP000561417"/>
    </source>
</evidence>
<evidence type="ECO:0000313" key="2">
    <source>
        <dbReference type="EMBL" id="MBB5074169.1"/>
    </source>
</evidence>
<dbReference type="EMBL" id="JACHIM010000006">
    <property type="protein sequence ID" value="MBB5074169.1"/>
    <property type="molecule type" value="Genomic_DNA"/>
</dbReference>
<evidence type="ECO:0000259" key="1">
    <source>
        <dbReference type="Pfam" id="PF21217"/>
    </source>
</evidence>
<keyword evidence="3" id="KW-1185">Reference proteome</keyword>
<dbReference type="Pfam" id="PF21217">
    <property type="entry name" value="PaaA2"/>
    <property type="match status" value="1"/>
</dbReference>
<comment type="caution">
    <text evidence="2">The sequence shown here is derived from an EMBL/GenBank/DDBJ whole genome shotgun (WGS) entry which is preliminary data.</text>
</comment>
<dbReference type="InterPro" id="IPR048851">
    <property type="entry name" value="PaaA2_dom"/>
</dbReference>
<organism evidence="2 3">
    <name type="scientific">Bartonella callosciuri</name>
    <dbReference type="NCBI Taxonomy" id="686223"/>
    <lineage>
        <taxon>Bacteria</taxon>
        <taxon>Pseudomonadati</taxon>
        <taxon>Pseudomonadota</taxon>
        <taxon>Alphaproteobacteria</taxon>
        <taxon>Hyphomicrobiales</taxon>
        <taxon>Bartonellaceae</taxon>
        <taxon>Bartonella</taxon>
    </lineage>
</organism>
<name>A0A840NY44_9HYPH</name>
<dbReference type="AlphaFoldDB" id="A0A840NY44"/>
<accession>A0A840NY44</accession>
<proteinExistence type="predicted"/>